<evidence type="ECO:0000313" key="3">
    <source>
        <dbReference type="Proteomes" id="UP000613974"/>
    </source>
</evidence>
<organism evidence="2 3">
    <name type="scientific">Streptomyces nojiriensis</name>
    <dbReference type="NCBI Taxonomy" id="66374"/>
    <lineage>
        <taxon>Bacteria</taxon>
        <taxon>Bacillati</taxon>
        <taxon>Actinomycetota</taxon>
        <taxon>Actinomycetes</taxon>
        <taxon>Kitasatosporales</taxon>
        <taxon>Streptomycetaceae</taxon>
        <taxon>Streptomyces</taxon>
    </lineage>
</organism>
<evidence type="ECO:0000313" key="2">
    <source>
        <dbReference type="EMBL" id="GHI73443.1"/>
    </source>
</evidence>
<dbReference type="InterPro" id="IPR052718">
    <property type="entry name" value="NmrA-type_oxidoreductase"/>
</dbReference>
<dbReference type="SUPFAM" id="SSF51735">
    <property type="entry name" value="NAD(P)-binding Rossmann-fold domains"/>
    <property type="match status" value="1"/>
</dbReference>
<sequence length="287" mass="29469">MLLITGTSGGLGSLIARRLADHPDGTDRPDVRFGTRVPDGPGQVRVDFDDPDSLDFTGVDTLLLISAGYGEDDQVIARHGAAVSAAERDGVRHLVYTSLTGAGDHLPYALAHRWTERRLRGSSVAWTVLRNGLYAELLAALAAPGPDGAITAPLGGGRLAAVAREDLAEVAVRVALAPEAHAGQVYELVGDRPLGGAELAAAVGARYAPGCLAQARGALSGPDAAPFQPPMLVATYSAIAAGFLGAPDEGTLRRLLGRPPRAALEVYAAMAHPSPARGYLPAVAGGV</sequence>
<dbReference type="PANTHER" id="PTHR47129">
    <property type="entry name" value="QUINONE OXIDOREDUCTASE 2"/>
    <property type="match status" value="1"/>
</dbReference>
<dbReference type="InterPro" id="IPR016040">
    <property type="entry name" value="NAD(P)-bd_dom"/>
</dbReference>
<name>A0ABQ3SZ79_9ACTN</name>
<dbReference type="Pfam" id="PF13460">
    <property type="entry name" value="NAD_binding_10"/>
    <property type="match status" value="1"/>
</dbReference>
<gene>
    <name evidence="2" type="ORF">Snoj_73610</name>
</gene>
<dbReference type="GeneID" id="95591674"/>
<dbReference type="RefSeq" id="WP_189743978.1">
    <property type="nucleotide sequence ID" value="NZ_BMRL01000014.1"/>
</dbReference>
<evidence type="ECO:0000259" key="1">
    <source>
        <dbReference type="Pfam" id="PF13460"/>
    </source>
</evidence>
<dbReference type="InterPro" id="IPR036291">
    <property type="entry name" value="NAD(P)-bd_dom_sf"/>
</dbReference>
<dbReference type="PANTHER" id="PTHR47129:SF1">
    <property type="entry name" value="NMRA-LIKE DOMAIN-CONTAINING PROTEIN"/>
    <property type="match status" value="1"/>
</dbReference>
<accession>A0ABQ3SZ79</accession>
<reference evidence="3" key="1">
    <citation type="submission" date="2023-07" db="EMBL/GenBank/DDBJ databases">
        <title>Whole genome shotgun sequence of Streptomyces nojiriensis NBRC 13794.</title>
        <authorList>
            <person name="Komaki H."/>
            <person name="Tamura T."/>
        </authorList>
    </citation>
    <scope>NUCLEOTIDE SEQUENCE [LARGE SCALE GENOMIC DNA]</scope>
    <source>
        <strain evidence="3">NBRC 13794</strain>
    </source>
</reference>
<protein>
    <recommendedName>
        <fullName evidence="1">NAD(P)-binding domain-containing protein</fullName>
    </recommendedName>
</protein>
<dbReference type="EMBL" id="BNEC01000005">
    <property type="protein sequence ID" value="GHI73443.1"/>
    <property type="molecule type" value="Genomic_DNA"/>
</dbReference>
<comment type="caution">
    <text evidence="2">The sequence shown here is derived from an EMBL/GenBank/DDBJ whole genome shotgun (WGS) entry which is preliminary data.</text>
</comment>
<proteinExistence type="predicted"/>
<keyword evidence="3" id="KW-1185">Reference proteome</keyword>
<dbReference type="Gene3D" id="3.90.25.10">
    <property type="entry name" value="UDP-galactose 4-epimerase, domain 1"/>
    <property type="match status" value="1"/>
</dbReference>
<dbReference type="Gene3D" id="3.40.50.720">
    <property type="entry name" value="NAD(P)-binding Rossmann-like Domain"/>
    <property type="match status" value="1"/>
</dbReference>
<feature type="domain" description="NAD(P)-binding" evidence="1">
    <location>
        <begin position="6"/>
        <end position="175"/>
    </location>
</feature>
<dbReference type="Proteomes" id="UP000613974">
    <property type="component" value="Unassembled WGS sequence"/>
</dbReference>